<sequence length="76" mass="7124">MSVAGCGGGGGGSNVGTYGGNAGIGVWGRVFRAAGNSTMKSLTPCCVPATRASATTLAGTSGKSPNGVGTFAGLVE</sequence>
<reference evidence="3" key="1">
    <citation type="submission" date="2015-03" db="EMBL/GenBank/DDBJ databases">
        <authorList>
            <consortium name="Pathogen Informatics"/>
        </authorList>
    </citation>
    <scope>NUCLEOTIDE SEQUENCE [LARGE SCALE GENOMIC DNA]</scope>
    <source>
        <strain evidence="3">N09902308</strain>
    </source>
</reference>
<evidence type="ECO:0000313" key="3">
    <source>
        <dbReference type="Proteomes" id="UP000039021"/>
    </source>
</evidence>
<dbReference type="AlphaFoldDB" id="A0A916LF50"/>
<name>A0A916LF50_MYCTX</name>
<evidence type="ECO:0000256" key="1">
    <source>
        <dbReference type="SAM" id="MobiDB-lite"/>
    </source>
</evidence>
<proteinExistence type="predicted"/>
<comment type="caution">
    <text evidence="2">The sequence shown here is derived from an EMBL/GenBank/DDBJ whole genome shotgun (WGS) entry which is preliminary data.</text>
</comment>
<gene>
    <name evidence="2" type="ORF">ERS007739_04647</name>
</gene>
<protein>
    <submittedName>
        <fullName evidence="2">Uncharacterized protein</fullName>
    </submittedName>
</protein>
<dbReference type="Proteomes" id="UP000039021">
    <property type="component" value="Unassembled WGS sequence"/>
</dbReference>
<dbReference type="EMBL" id="CSBK01003028">
    <property type="protein sequence ID" value="CPA50167.1"/>
    <property type="molecule type" value="Genomic_DNA"/>
</dbReference>
<organism evidence="2 3">
    <name type="scientific">Mycobacterium tuberculosis</name>
    <dbReference type="NCBI Taxonomy" id="1773"/>
    <lineage>
        <taxon>Bacteria</taxon>
        <taxon>Bacillati</taxon>
        <taxon>Actinomycetota</taxon>
        <taxon>Actinomycetes</taxon>
        <taxon>Mycobacteriales</taxon>
        <taxon>Mycobacteriaceae</taxon>
        <taxon>Mycobacterium</taxon>
        <taxon>Mycobacterium tuberculosis complex</taxon>
    </lineage>
</organism>
<accession>A0A916LF50</accession>
<evidence type="ECO:0000313" key="2">
    <source>
        <dbReference type="EMBL" id="CPA50167.1"/>
    </source>
</evidence>
<feature type="region of interest" description="Disordered" evidence="1">
    <location>
        <begin position="56"/>
        <end position="76"/>
    </location>
</feature>